<reference evidence="1 2" key="1">
    <citation type="submission" date="2016-10" db="EMBL/GenBank/DDBJ databases">
        <authorList>
            <person name="de Groot N.N."/>
        </authorList>
    </citation>
    <scope>NUCLEOTIDE SEQUENCE [LARGE SCALE GENOMIC DNA]</scope>
    <source>
        <strain evidence="1 2">CGMCC 1.10836</strain>
    </source>
</reference>
<evidence type="ECO:0000313" key="2">
    <source>
        <dbReference type="Proteomes" id="UP000183002"/>
    </source>
</evidence>
<name>A0A1H8KVG4_9RHOB</name>
<evidence type="ECO:0000313" key="1">
    <source>
        <dbReference type="EMBL" id="SEN96801.1"/>
    </source>
</evidence>
<protein>
    <submittedName>
        <fullName evidence="1">Uncharacterized protein</fullName>
    </submittedName>
</protein>
<proteinExistence type="predicted"/>
<dbReference type="STRING" id="1077947.SAMN05216227_103526"/>
<dbReference type="RefSeq" id="WP_050519348.1">
    <property type="nucleotide sequence ID" value="NZ_FOCO01000035.1"/>
</dbReference>
<accession>A0A1H8KVG4</accession>
<dbReference type="EMBL" id="FOCO01000035">
    <property type="protein sequence ID" value="SEN96801.1"/>
    <property type="molecule type" value="Genomic_DNA"/>
</dbReference>
<gene>
    <name evidence="1" type="ORF">SAMN05216227_103526</name>
</gene>
<dbReference type="Proteomes" id="UP000183002">
    <property type="component" value="Unassembled WGS sequence"/>
</dbReference>
<sequence>MARVFGASAGAMTASQRGRYATGLRQIMAHKLADATAAVPQSTIAIAGRGRSFSGGQTAMPIVAVNTRLPSSLTKGAIILTQGADGLFRVVDIKFGGASLVAAEKDTLTGIIPAAGGDMELVVDVTKGTARDIGILGN</sequence>
<organism evidence="1 2">
    <name type="scientific">Pseudorhodobacter antarcticus</name>
    <dbReference type="NCBI Taxonomy" id="1077947"/>
    <lineage>
        <taxon>Bacteria</taxon>
        <taxon>Pseudomonadati</taxon>
        <taxon>Pseudomonadota</taxon>
        <taxon>Alphaproteobacteria</taxon>
        <taxon>Rhodobacterales</taxon>
        <taxon>Paracoccaceae</taxon>
        <taxon>Pseudorhodobacter</taxon>
    </lineage>
</organism>
<dbReference type="AlphaFoldDB" id="A0A1H8KVG4"/>
<keyword evidence="2" id="KW-1185">Reference proteome</keyword>